<dbReference type="RefSeq" id="WP_135482313.1">
    <property type="nucleotide sequence ID" value="NZ_SIJK02000135.1"/>
</dbReference>
<evidence type="ECO:0000313" key="1">
    <source>
        <dbReference type="EMBL" id="MBP1469000.1"/>
    </source>
</evidence>
<reference evidence="1 2" key="1">
    <citation type="submission" date="2021-03" db="EMBL/GenBank/DDBJ databases">
        <authorList>
            <person name="Grouzdev D.S."/>
        </authorList>
    </citation>
    <scope>NUCLEOTIDE SEQUENCE [LARGE SCALE GENOMIC DNA]</scope>
    <source>
        <strain evidence="1 2">M50-1</strain>
    </source>
</reference>
<protein>
    <recommendedName>
        <fullName evidence="3">Type II toxin-antitoxin system RelE/ParE family toxin</fullName>
    </recommendedName>
</protein>
<dbReference type="EMBL" id="SIJK02000135">
    <property type="protein sequence ID" value="MBP1469000.1"/>
    <property type="molecule type" value="Genomic_DNA"/>
</dbReference>
<name>A0ABS4DHU8_9CHLR</name>
<accession>A0ABS4DHU8</accession>
<dbReference type="Proteomes" id="UP001193081">
    <property type="component" value="Unassembled WGS sequence"/>
</dbReference>
<evidence type="ECO:0008006" key="3">
    <source>
        <dbReference type="Google" id="ProtNLM"/>
    </source>
</evidence>
<keyword evidence="2" id="KW-1185">Reference proteome</keyword>
<organism evidence="1 2">
    <name type="scientific">Candidatus Chloroploca mongolica</name>
    <dbReference type="NCBI Taxonomy" id="2528176"/>
    <lineage>
        <taxon>Bacteria</taxon>
        <taxon>Bacillati</taxon>
        <taxon>Chloroflexota</taxon>
        <taxon>Chloroflexia</taxon>
        <taxon>Chloroflexales</taxon>
        <taxon>Chloroflexineae</taxon>
        <taxon>Oscillochloridaceae</taxon>
        <taxon>Candidatus Chloroploca</taxon>
    </lineage>
</organism>
<gene>
    <name evidence="1" type="ORF">EYB53_025045</name>
</gene>
<evidence type="ECO:0000313" key="2">
    <source>
        <dbReference type="Proteomes" id="UP001193081"/>
    </source>
</evidence>
<proteinExistence type="predicted"/>
<comment type="caution">
    <text evidence="1">The sequence shown here is derived from an EMBL/GenBank/DDBJ whole genome shotgun (WGS) entry which is preliminary data.</text>
</comment>
<sequence length="98" mass="11286">MKPLIWAKVVFSPAAERLRQQLDAEHRRRLARVISVIKNGPEDGSFAGHDREGHALYQMTGADTHVIYQVTFWPIGRVLLIVFIEIRDWEPLETNPPL</sequence>